<sequence length="751" mass="76138">MRHARVRPEVRPRARHRGIAALAAAVLVAGFGVTSSSAQPVDGFTEADIDAMAQEATGELSPAPVEEAPATEAPVVEDLETSAPDAQAPSSTDVPADGEAAAPLARGAAPAPGSQERAGTPGDVSVLAVPAPTATTAVITLKVSGSRTADTVVAPAPGATFRLWRGDANGPGSVVADDWARCTSDAQGDCSFTVPETQAAVAQTTVRGACIRSWFLGCLEYEQIVVTPAQPAGVNRDVQFWVVAESAPPGPPAWFINDTLVTGSGTTAPYRFRTGAQLRAGTTYTAGTAYKTTTSTSLNTGPLWPMSHPNPALQAKCAAGAGALRVALVVDLSTSVANSGSAGTLRTASQGFVDSLRGTGSTVGVFTFGDDAPSKGTGNATLAPQSVDTTAGYNALTAKIGGLTVPSDNGTNWDRGLYQVATAATTFDVAIFITDGLPTLRGTNEAGPGNSTTFREVEEAIFSANAVKARGTRLVTLGVGTGLSQDPSNLRSISGPIGYAPGVNASQADYFQTGWEVLRDGLDQIATGLSCESTVQVTKFADPFGSAPNAVASGWVFGATATATSAGNVATIATSSATTNASGVATWTVKHSQPAGVATVTLTETIPPDQGWALTNATCTVNGVNRTPTRSGAVVTIAGVAVGDDVRCTVSNVQSLTTTMTVEKRAWTAQGTGTSTALPAASTEIASGSSRTSGSAITFSYTVRNTGTAPLTAVTVTDNRKSDAVCTVPTLAAGATFHCYWTPSGGLRKTP</sequence>
<dbReference type="InterPro" id="IPR047589">
    <property type="entry name" value="DUF11_rpt"/>
</dbReference>
<dbReference type="Gene3D" id="3.40.50.410">
    <property type="entry name" value="von Willebrand factor, type A domain"/>
    <property type="match status" value="1"/>
</dbReference>
<dbReference type="SUPFAM" id="SSF53300">
    <property type="entry name" value="vWA-like"/>
    <property type="match status" value="1"/>
</dbReference>
<reference evidence="3 4" key="1">
    <citation type="submission" date="2018-03" db="EMBL/GenBank/DDBJ databases">
        <title>Genome assembly of novel Miniimonas species PCH200.</title>
        <authorList>
            <person name="Thakur V."/>
            <person name="Kumar V."/>
            <person name="Singh D."/>
        </authorList>
    </citation>
    <scope>NUCLEOTIDE SEQUENCE [LARGE SCALE GENOMIC DNA]</scope>
    <source>
        <strain evidence="3 4">PCH200</strain>
    </source>
</reference>
<evidence type="ECO:0000313" key="4">
    <source>
        <dbReference type="Proteomes" id="UP000245166"/>
    </source>
</evidence>
<dbReference type="OrthoDB" id="134475at2"/>
<dbReference type="NCBIfam" id="TIGR01451">
    <property type="entry name" value="B_ant_repeat"/>
    <property type="match status" value="1"/>
</dbReference>
<dbReference type="RefSeq" id="WP_109229325.1">
    <property type="nucleotide sequence ID" value="NZ_PYHR01000002.1"/>
</dbReference>
<organism evidence="3 4">
    <name type="scientific">Serinibacter arcticus</name>
    <dbReference type="NCBI Taxonomy" id="1655435"/>
    <lineage>
        <taxon>Bacteria</taxon>
        <taxon>Bacillati</taxon>
        <taxon>Actinomycetota</taxon>
        <taxon>Actinomycetes</taxon>
        <taxon>Micrococcales</taxon>
        <taxon>Beutenbergiaceae</taxon>
        <taxon>Serinibacter</taxon>
    </lineage>
</organism>
<dbReference type="InterPro" id="IPR055371">
    <property type="entry name" value="SpaA_PFL_dom_4"/>
</dbReference>
<keyword evidence="4" id="KW-1185">Reference proteome</keyword>
<gene>
    <name evidence="3" type="ORF">C8046_10045</name>
</gene>
<dbReference type="PROSITE" id="PS50234">
    <property type="entry name" value="VWFA"/>
    <property type="match status" value="1"/>
</dbReference>
<comment type="caution">
    <text evidence="3">The sequence shown here is derived from an EMBL/GenBank/DDBJ whole genome shotgun (WGS) entry which is preliminary data.</text>
</comment>
<name>A0A2U1ZVH2_9MICO</name>
<evidence type="ECO:0000256" key="1">
    <source>
        <dbReference type="SAM" id="MobiDB-lite"/>
    </source>
</evidence>
<dbReference type="AlphaFoldDB" id="A0A2U1ZVH2"/>
<protein>
    <recommendedName>
        <fullName evidence="2">VWFA domain-containing protein</fullName>
    </recommendedName>
</protein>
<dbReference type="Pfam" id="PF24514">
    <property type="entry name" value="SpaA_4"/>
    <property type="match status" value="1"/>
</dbReference>
<feature type="domain" description="VWFA" evidence="2">
    <location>
        <begin position="325"/>
        <end position="525"/>
    </location>
</feature>
<dbReference type="Proteomes" id="UP000245166">
    <property type="component" value="Unassembled WGS sequence"/>
</dbReference>
<feature type="region of interest" description="Disordered" evidence="1">
    <location>
        <begin position="77"/>
        <end position="98"/>
    </location>
</feature>
<dbReference type="InterPro" id="IPR002035">
    <property type="entry name" value="VWF_A"/>
</dbReference>
<proteinExistence type="predicted"/>
<evidence type="ECO:0000259" key="2">
    <source>
        <dbReference type="PROSITE" id="PS50234"/>
    </source>
</evidence>
<dbReference type="EMBL" id="PYHR01000002">
    <property type="protein sequence ID" value="PWD50943.1"/>
    <property type="molecule type" value="Genomic_DNA"/>
</dbReference>
<accession>A0A2U1ZVH2</accession>
<dbReference type="CDD" id="cd00198">
    <property type="entry name" value="vWFA"/>
    <property type="match status" value="1"/>
</dbReference>
<dbReference type="InterPro" id="IPR036465">
    <property type="entry name" value="vWFA_dom_sf"/>
</dbReference>
<evidence type="ECO:0000313" key="3">
    <source>
        <dbReference type="EMBL" id="PWD50943.1"/>
    </source>
</evidence>